<comment type="caution">
    <text evidence="2">The sequence shown here is derived from an EMBL/GenBank/DDBJ whole genome shotgun (WGS) entry which is preliminary data.</text>
</comment>
<dbReference type="PANTHER" id="PTHR45830:SF15">
    <property type="entry name" value="SERPENTINE RECEPTOR, CLASS I"/>
    <property type="match status" value="1"/>
</dbReference>
<evidence type="ECO:0000256" key="1">
    <source>
        <dbReference type="SAM" id="Phobius"/>
    </source>
</evidence>
<evidence type="ECO:0000313" key="3">
    <source>
        <dbReference type="Proteomes" id="UP001432322"/>
    </source>
</evidence>
<dbReference type="PANTHER" id="PTHR45830">
    <property type="entry name" value="SERPENTINE RECEPTOR, CLASS I"/>
    <property type="match status" value="1"/>
</dbReference>
<organism evidence="2 3">
    <name type="scientific">Pristionchus fissidentatus</name>
    <dbReference type="NCBI Taxonomy" id="1538716"/>
    <lineage>
        <taxon>Eukaryota</taxon>
        <taxon>Metazoa</taxon>
        <taxon>Ecdysozoa</taxon>
        <taxon>Nematoda</taxon>
        <taxon>Chromadorea</taxon>
        <taxon>Rhabditida</taxon>
        <taxon>Rhabditina</taxon>
        <taxon>Diplogasteromorpha</taxon>
        <taxon>Diplogasteroidea</taxon>
        <taxon>Neodiplogasteridae</taxon>
        <taxon>Pristionchus</taxon>
    </lineage>
</organism>
<keyword evidence="1" id="KW-0472">Membrane</keyword>
<dbReference type="AlphaFoldDB" id="A0AAV5VVK8"/>
<proteinExistence type="predicted"/>
<feature type="transmembrane region" description="Helical" evidence="1">
    <location>
        <begin position="73"/>
        <end position="94"/>
    </location>
</feature>
<gene>
    <name evidence="2" type="ORF">PFISCL1PPCAC_13867</name>
</gene>
<evidence type="ECO:0000313" key="2">
    <source>
        <dbReference type="EMBL" id="GMT22570.1"/>
    </source>
</evidence>
<keyword evidence="1" id="KW-0812">Transmembrane</keyword>
<keyword evidence="3" id="KW-1185">Reference proteome</keyword>
<keyword evidence="1" id="KW-1133">Transmembrane helix</keyword>
<feature type="non-terminal residue" evidence="2">
    <location>
        <position position="176"/>
    </location>
</feature>
<reference evidence="2" key="1">
    <citation type="submission" date="2023-10" db="EMBL/GenBank/DDBJ databases">
        <title>Genome assembly of Pristionchus species.</title>
        <authorList>
            <person name="Yoshida K."/>
            <person name="Sommer R.J."/>
        </authorList>
    </citation>
    <scope>NUCLEOTIDE SEQUENCE</scope>
    <source>
        <strain evidence="2">RS5133</strain>
    </source>
</reference>
<feature type="non-terminal residue" evidence="2">
    <location>
        <position position="1"/>
    </location>
</feature>
<sequence length="176" mass="20026">TSLLTVHPTVFFVLLRHSSDYSRDIKWGYVANQIVWLAHEFNESFLYRIVNLCPYPGLYCEGPLCRGVLPSGLLLVPLFIAIPSVIVTFLFIALRMYHYISSHSENAIKISIRMQVIIILSVFIILSSNLIVHLYSGMLSRGNMELTQKPELSWLKHRAGSLLLFGSPGHNLYFTN</sequence>
<evidence type="ECO:0008006" key="4">
    <source>
        <dbReference type="Google" id="ProtNLM"/>
    </source>
</evidence>
<dbReference type="EMBL" id="BTSY01000004">
    <property type="protein sequence ID" value="GMT22570.1"/>
    <property type="molecule type" value="Genomic_DNA"/>
</dbReference>
<feature type="transmembrane region" description="Helical" evidence="1">
    <location>
        <begin position="115"/>
        <end position="136"/>
    </location>
</feature>
<dbReference type="Proteomes" id="UP001432322">
    <property type="component" value="Unassembled WGS sequence"/>
</dbReference>
<accession>A0AAV5VVK8</accession>
<name>A0AAV5VVK8_9BILA</name>
<protein>
    <recommendedName>
        <fullName evidence="4">G protein-coupled receptor</fullName>
    </recommendedName>
</protein>